<evidence type="ECO:0000313" key="2">
    <source>
        <dbReference type="EMBL" id="CAD9701335.1"/>
    </source>
</evidence>
<dbReference type="AlphaFoldDB" id="A0A7S2SIS4"/>
<dbReference type="EMBL" id="HBHI01030115">
    <property type="protein sequence ID" value="CAD9701335.1"/>
    <property type="molecule type" value="Transcribed_RNA"/>
</dbReference>
<organism evidence="2">
    <name type="scientific">Eucampia antarctica</name>
    <dbReference type="NCBI Taxonomy" id="49252"/>
    <lineage>
        <taxon>Eukaryota</taxon>
        <taxon>Sar</taxon>
        <taxon>Stramenopiles</taxon>
        <taxon>Ochrophyta</taxon>
        <taxon>Bacillariophyta</taxon>
        <taxon>Mediophyceae</taxon>
        <taxon>Biddulphiophycidae</taxon>
        <taxon>Hemiaulales</taxon>
        <taxon>Hemiaulaceae</taxon>
        <taxon>Eucampia</taxon>
    </lineage>
</organism>
<feature type="chain" id="PRO_5031543967" evidence="1">
    <location>
        <begin position="20"/>
        <end position="264"/>
    </location>
</feature>
<dbReference type="Pfam" id="PF05981">
    <property type="entry name" value="CreA"/>
    <property type="match status" value="1"/>
</dbReference>
<protein>
    <submittedName>
        <fullName evidence="2">Uncharacterized protein</fullName>
    </submittedName>
</protein>
<name>A0A7S2SIS4_9STRA</name>
<dbReference type="InterPro" id="IPR010292">
    <property type="entry name" value="Uncharacterised_CreA"/>
</dbReference>
<reference evidence="2" key="1">
    <citation type="submission" date="2021-01" db="EMBL/GenBank/DDBJ databases">
        <authorList>
            <person name="Corre E."/>
            <person name="Pelletier E."/>
            <person name="Niang G."/>
            <person name="Scheremetjew M."/>
            <person name="Finn R."/>
            <person name="Kale V."/>
            <person name="Holt S."/>
            <person name="Cochrane G."/>
            <person name="Meng A."/>
            <person name="Brown T."/>
            <person name="Cohen L."/>
        </authorList>
    </citation>
    <scope>NUCLEOTIDE SEQUENCE</scope>
    <source>
        <strain evidence="2">CCMP1452</strain>
    </source>
</reference>
<evidence type="ECO:0000256" key="1">
    <source>
        <dbReference type="SAM" id="SignalP"/>
    </source>
</evidence>
<keyword evidence="1" id="KW-0732">Signal</keyword>
<dbReference type="PANTHER" id="PTHR37952:SF2">
    <property type="entry name" value="PROTEIN CREA"/>
    <property type="match status" value="1"/>
</dbReference>
<accession>A0A7S2SIS4</accession>
<feature type="signal peptide" evidence="1">
    <location>
        <begin position="1"/>
        <end position="19"/>
    </location>
</feature>
<proteinExistence type="predicted"/>
<dbReference type="PANTHER" id="PTHR37952">
    <property type="match status" value="1"/>
</dbReference>
<sequence length="264" mass="28526">MRASLHLIVMMFAIPTAGAFAPSSSSSSSVSVSVSSVSHGQSSVRQLQSWMPLAASSMPEEGSHQSFHNLVSSSLSPSSSDMAKKIFASFVTSCLVFSNLAAPSFAAETQSRLVGEIQGSGLVFKDTLKIESFDDPKVKGVTLYISNFERPLSERLSKDFFSDPSDASVTCAKTGPVSIADNIKIGKAGEEVFEANRSLLFKQLRVQRIYDQEKNTVIYVSFNTRLDKNSDSNKSRFKSSACAVNLEEKSTATTTTSIATKKEE</sequence>
<gene>
    <name evidence="2" type="ORF">EANT1437_LOCUS15467</name>
</gene>